<feature type="region of interest" description="Disordered" evidence="2">
    <location>
        <begin position="302"/>
        <end position="331"/>
    </location>
</feature>
<dbReference type="Proteomes" id="UP000838763">
    <property type="component" value="Unassembled WGS sequence"/>
</dbReference>
<evidence type="ECO:0000313" key="4">
    <source>
        <dbReference type="EMBL" id="CAI4214240.1"/>
    </source>
</evidence>
<dbReference type="InterPro" id="IPR005152">
    <property type="entry name" value="Lipase_secreted"/>
</dbReference>
<dbReference type="OrthoDB" id="2373480at2759"/>
<feature type="chain" id="PRO_5040176083" evidence="3">
    <location>
        <begin position="30"/>
        <end position="331"/>
    </location>
</feature>
<reference evidence="4" key="1">
    <citation type="submission" date="2022-11" db="EMBL/GenBank/DDBJ databases">
        <authorList>
            <person name="Scott C."/>
            <person name="Bruce N."/>
        </authorList>
    </citation>
    <scope>NUCLEOTIDE SEQUENCE</scope>
</reference>
<dbReference type="AlphaFoldDB" id="A0A9P1H1I0"/>
<accession>A0A9P1H1I0</accession>
<name>A0A9P1H1I0_9PEZI</name>
<dbReference type="InterPro" id="IPR029058">
    <property type="entry name" value="AB_hydrolase_fold"/>
</dbReference>
<feature type="signal peptide" evidence="3">
    <location>
        <begin position="1"/>
        <end position="29"/>
    </location>
</feature>
<feature type="compositionally biased region" description="Basic residues" evidence="2">
    <location>
        <begin position="321"/>
        <end position="331"/>
    </location>
</feature>
<dbReference type="Gene3D" id="3.40.50.1820">
    <property type="entry name" value="alpha/beta hydrolase"/>
    <property type="match status" value="2"/>
</dbReference>
<dbReference type="GO" id="GO:0004806">
    <property type="term" value="F:triacylglycerol lipase activity"/>
    <property type="evidence" value="ECO:0007669"/>
    <property type="project" value="InterPro"/>
</dbReference>
<dbReference type="PANTHER" id="PTHR34853:SF5">
    <property type="entry name" value="LIP-DOMAIN-CONTAINING PROTEIN-RELATED"/>
    <property type="match status" value="1"/>
</dbReference>
<keyword evidence="3" id="KW-0732">Signal</keyword>
<dbReference type="PANTHER" id="PTHR34853">
    <property type="match status" value="1"/>
</dbReference>
<keyword evidence="1" id="KW-0378">Hydrolase</keyword>
<evidence type="ECO:0000313" key="5">
    <source>
        <dbReference type="Proteomes" id="UP000838763"/>
    </source>
</evidence>
<dbReference type="Pfam" id="PF03583">
    <property type="entry name" value="LIP"/>
    <property type="match status" value="1"/>
</dbReference>
<gene>
    <name evidence="4" type="ORF">PPNO1_LOCUS3971</name>
</gene>
<protein>
    <submittedName>
        <fullName evidence="4">Uncharacterized protein</fullName>
    </submittedName>
</protein>
<organism evidence="4 5">
    <name type="scientific">Parascedosporium putredinis</name>
    <dbReference type="NCBI Taxonomy" id="1442378"/>
    <lineage>
        <taxon>Eukaryota</taxon>
        <taxon>Fungi</taxon>
        <taxon>Dikarya</taxon>
        <taxon>Ascomycota</taxon>
        <taxon>Pezizomycotina</taxon>
        <taxon>Sordariomycetes</taxon>
        <taxon>Hypocreomycetidae</taxon>
        <taxon>Microascales</taxon>
        <taxon>Microascaceae</taxon>
        <taxon>Parascedosporium</taxon>
    </lineage>
</organism>
<keyword evidence="5" id="KW-1185">Reference proteome</keyword>
<proteinExistence type="predicted"/>
<evidence type="ECO:0000256" key="3">
    <source>
        <dbReference type="SAM" id="SignalP"/>
    </source>
</evidence>
<evidence type="ECO:0000256" key="1">
    <source>
        <dbReference type="ARBA" id="ARBA00022801"/>
    </source>
</evidence>
<evidence type="ECO:0000256" key="2">
    <source>
        <dbReference type="SAM" id="MobiDB-lite"/>
    </source>
</evidence>
<dbReference type="GO" id="GO:0016042">
    <property type="term" value="P:lipid catabolic process"/>
    <property type="evidence" value="ECO:0007669"/>
    <property type="project" value="InterPro"/>
</dbReference>
<dbReference type="EMBL" id="CALLCH030000010">
    <property type="protein sequence ID" value="CAI4214240.1"/>
    <property type="molecule type" value="Genomic_DNA"/>
</dbReference>
<comment type="caution">
    <text evidence="4">The sequence shown here is derived from an EMBL/GenBank/DDBJ whole genome shotgun (WGS) entry which is preliminary data.</text>
</comment>
<sequence length="331" mass="36641">MDGRRKAHPHLGLVRAALLCCLWFLSVSALDFDYDRPTFNGAPEGWEDAAPGDILRTRPEGLADCPIPYCAGTYQFLYRSSDTHGDPSWAVATVFYSNVTAPGCAADPADDEDCVQGVVTYDAAYDSSSLDGSPSYTLQWGDPAVQRDGVLSRYAVPSFYVLIGYAGQNVYDYFENGEDDVMQGPIRELFDTEGAMGIHGIPNMPVFYHKAEVDEMSPIEETDVMVQHFCDHGANILYHRNELGDHNKELWAGRLRALDFIGKVTYGVGEIEIPETGCLWQNVTVDLPDWDEIATGRAVRGVAPQLPEEPEEPVEEEPPKPKKCVKKRRAG</sequence>